<keyword evidence="2" id="KW-0408">Iron</keyword>
<dbReference type="GO" id="GO:0016491">
    <property type="term" value="F:oxidoreductase activity"/>
    <property type="evidence" value="ECO:0007669"/>
    <property type="project" value="UniProtKB-KW"/>
</dbReference>
<dbReference type="AlphaFoldDB" id="A0A3N4LAT2"/>
<dbReference type="Pfam" id="PF14226">
    <property type="entry name" value="DIOX_N"/>
    <property type="match status" value="1"/>
</dbReference>
<keyword evidence="6" id="KW-1185">Reference proteome</keyword>
<dbReference type="GO" id="GO:0044283">
    <property type="term" value="P:small molecule biosynthetic process"/>
    <property type="evidence" value="ECO:0007669"/>
    <property type="project" value="UniProtKB-ARBA"/>
</dbReference>
<dbReference type="GO" id="GO:0046872">
    <property type="term" value="F:metal ion binding"/>
    <property type="evidence" value="ECO:0007669"/>
    <property type="project" value="UniProtKB-KW"/>
</dbReference>
<dbReference type="InterPro" id="IPR050231">
    <property type="entry name" value="Iron_ascorbate_oxido_reductase"/>
</dbReference>
<dbReference type="InterPro" id="IPR026992">
    <property type="entry name" value="DIOX_N"/>
</dbReference>
<dbReference type="PROSITE" id="PS51471">
    <property type="entry name" value="FE2OG_OXY"/>
    <property type="match status" value="1"/>
</dbReference>
<evidence type="ECO:0000259" key="4">
    <source>
        <dbReference type="PROSITE" id="PS51471"/>
    </source>
</evidence>
<gene>
    <name evidence="5" type="ORF">L211DRAFT_815047</name>
</gene>
<feature type="region of interest" description="Disordered" evidence="3">
    <location>
        <begin position="209"/>
        <end position="229"/>
    </location>
</feature>
<evidence type="ECO:0000313" key="6">
    <source>
        <dbReference type="Proteomes" id="UP000267821"/>
    </source>
</evidence>
<dbReference type="PANTHER" id="PTHR47990">
    <property type="entry name" value="2-OXOGLUTARATE (2OG) AND FE(II)-DEPENDENT OXYGENASE SUPERFAMILY PROTEIN-RELATED"/>
    <property type="match status" value="1"/>
</dbReference>
<reference evidence="5 6" key="1">
    <citation type="journal article" date="2018" name="Nat. Ecol. Evol.">
        <title>Pezizomycetes genomes reveal the molecular basis of ectomycorrhizal truffle lifestyle.</title>
        <authorList>
            <person name="Murat C."/>
            <person name="Payen T."/>
            <person name="Noel B."/>
            <person name="Kuo A."/>
            <person name="Morin E."/>
            <person name="Chen J."/>
            <person name="Kohler A."/>
            <person name="Krizsan K."/>
            <person name="Balestrini R."/>
            <person name="Da Silva C."/>
            <person name="Montanini B."/>
            <person name="Hainaut M."/>
            <person name="Levati E."/>
            <person name="Barry K.W."/>
            <person name="Belfiori B."/>
            <person name="Cichocki N."/>
            <person name="Clum A."/>
            <person name="Dockter R.B."/>
            <person name="Fauchery L."/>
            <person name="Guy J."/>
            <person name="Iotti M."/>
            <person name="Le Tacon F."/>
            <person name="Lindquist E.A."/>
            <person name="Lipzen A."/>
            <person name="Malagnac F."/>
            <person name="Mello A."/>
            <person name="Molinier V."/>
            <person name="Miyauchi S."/>
            <person name="Poulain J."/>
            <person name="Riccioni C."/>
            <person name="Rubini A."/>
            <person name="Sitrit Y."/>
            <person name="Splivallo R."/>
            <person name="Traeger S."/>
            <person name="Wang M."/>
            <person name="Zifcakova L."/>
            <person name="Wipf D."/>
            <person name="Zambonelli A."/>
            <person name="Paolocci F."/>
            <person name="Nowrousian M."/>
            <person name="Ottonello S."/>
            <person name="Baldrian P."/>
            <person name="Spatafora J.W."/>
            <person name="Henrissat B."/>
            <person name="Nagy L.G."/>
            <person name="Aury J.M."/>
            <person name="Wincker P."/>
            <person name="Grigoriev I.V."/>
            <person name="Bonfante P."/>
            <person name="Martin F.M."/>
        </authorList>
    </citation>
    <scope>NUCLEOTIDE SEQUENCE [LARGE SCALE GENOMIC DNA]</scope>
    <source>
        <strain evidence="5 6">ATCC MYA-4762</strain>
    </source>
</reference>
<dbReference type="InterPro" id="IPR027443">
    <property type="entry name" value="IPNS-like_sf"/>
</dbReference>
<evidence type="ECO:0000256" key="3">
    <source>
        <dbReference type="SAM" id="MobiDB-lite"/>
    </source>
</evidence>
<sequence>MTIRTGVETAVSDEGLFIPLIDFSHFLHGTAEEKQACAKAIVSGFRDAGFIYLKNHGIPEETVKDLFQKSAEFFKRSQCQKESLAWYSARANRGYSTFGREKTTRLTSKLDVDTLREKSPDLKESFEIGRSDDPEYPNLWPDKFDDAGAKFKMNMEAFFQTGDKMHIQLMQAIAMGLGIQEDWFDKYCKTADNTLRLLHYPGARKEVLGTGDDDEAAQGGNEKKTKAVRAGAHTDYGTITLLFQDNAGGLQVRSPSGAYVDATPIPGTIVVNAGDLLARWSNDQIKSTEHRVVKPPSHPVVVHGEDGQTEEWYPARYSCVYFCNPDFTSFIEAIPGTYGGDKGERKYPGVKCEDYMVDRLQSTYA</sequence>
<accession>A0A3N4LAT2</accession>
<name>A0A3N4LAT2_9PEZI</name>
<comment type="similarity">
    <text evidence="1 2">Belongs to the iron/ascorbate-dependent oxidoreductase family.</text>
</comment>
<organism evidence="5 6">
    <name type="scientific">Terfezia boudieri ATCC MYA-4762</name>
    <dbReference type="NCBI Taxonomy" id="1051890"/>
    <lineage>
        <taxon>Eukaryota</taxon>
        <taxon>Fungi</taxon>
        <taxon>Dikarya</taxon>
        <taxon>Ascomycota</taxon>
        <taxon>Pezizomycotina</taxon>
        <taxon>Pezizomycetes</taxon>
        <taxon>Pezizales</taxon>
        <taxon>Pezizaceae</taxon>
        <taxon>Terfezia</taxon>
    </lineage>
</organism>
<feature type="domain" description="Fe2OG dioxygenase" evidence="4">
    <location>
        <begin position="190"/>
        <end position="325"/>
    </location>
</feature>
<dbReference type="InParanoid" id="A0A3N4LAT2"/>
<dbReference type="PRINTS" id="PR00682">
    <property type="entry name" value="IPNSYNTHASE"/>
</dbReference>
<dbReference type="EMBL" id="ML121608">
    <property type="protein sequence ID" value="RPB18848.1"/>
    <property type="molecule type" value="Genomic_DNA"/>
</dbReference>
<evidence type="ECO:0000313" key="5">
    <source>
        <dbReference type="EMBL" id="RPB18848.1"/>
    </source>
</evidence>
<keyword evidence="2" id="KW-0560">Oxidoreductase</keyword>
<dbReference type="OrthoDB" id="288590at2759"/>
<evidence type="ECO:0000256" key="2">
    <source>
        <dbReference type="RuleBase" id="RU003682"/>
    </source>
</evidence>
<proteinExistence type="inferred from homology"/>
<dbReference type="Pfam" id="PF03171">
    <property type="entry name" value="2OG-FeII_Oxy"/>
    <property type="match status" value="1"/>
</dbReference>
<dbReference type="STRING" id="1051890.A0A3N4LAT2"/>
<dbReference type="SUPFAM" id="SSF51197">
    <property type="entry name" value="Clavaminate synthase-like"/>
    <property type="match status" value="1"/>
</dbReference>
<protein>
    <submittedName>
        <fullName evidence="5">Clavaminate synthase-like protein</fullName>
    </submittedName>
</protein>
<dbReference type="Proteomes" id="UP000267821">
    <property type="component" value="Unassembled WGS sequence"/>
</dbReference>
<keyword evidence="2" id="KW-0479">Metal-binding</keyword>
<evidence type="ECO:0000256" key="1">
    <source>
        <dbReference type="ARBA" id="ARBA00008056"/>
    </source>
</evidence>
<dbReference type="Gene3D" id="2.60.120.330">
    <property type="entry name" value="B-lactam Antibiotic, Isopenicillin N Synthase, Chain"/>
    <property type="match status" value="1"/>
</dbReference>
<dbReference type="InterPro" id="IPR044861">
    <property type="entry name" value="IPNS-like_FE2OG_OXY"/>
</dbReference>
<dbReference type="InterPro" id="IPR005123">
    <property type="entry name" value="Oxoglu/Fe-dep_dioxygenase_dom"/>
</dbReference>